<feature type="compositionally biased region" description="Polar residues" evidence="1">
    <location>
        <begin position="477"/>
        <end position="487"/>
    </location>
</feature>
<protein>
    <submittedName>
        <fullName evidence="2">Uncharacterized protein</fullName>
    </submittedName>
</protein>
<feature type="region of interest" description="Disordered" evidence="1">
    <location>
        <begin position="471"/>
        <end position="492"/>
    </location>
</feature>
<feature type="compositionally biased region" description="Polar residues" evidence="1">
    <location>
        <begin position="126"/>
        <end position="145"/>
    </location>
</feature>
<feature type="compositionally biased region" description="Polar residues" evidence="1">
    <location>
        <begin position="89"/>
        <end position="103"/>
    </location>
</feature>
<gene>
    <name evidence="2" type="ORF">R9X50_00557800</name>
</gene>
<dbReference type="AlphaFoldDB" id="A0AAQ3M7F5"/>
<evidence type="ECO:0000256" key="1">
    <source>
        <dbReference type="SAM" id="MobiDB-lite"/>
    </source>
</evidence>
<name>A0AAQ3M7F5_9PEZI</name>
<accession>A0AAQ3M7F5</accession>
<feature type="compositionally biased region" description="Polar residues" evidence="1">
    <location>
        <begin position="191"/>
        <end position="209"/>
    </location>
</feature>
<dbReference type="EMBL" id="CP138587">
    <property type="protein sequence ID" value="WPH02710.1"/>
    <property type="molecule type" value="Genomic_DNA"/>
</dbReference>
<proteinExistence type="predicted"/>
<feature type="region of interest" description="Disordered" evidence="1">
    <location>
        <begin position="88"/>
        <end position="170"/>
    </location>
</feature>
<reference evidence="2 3" key="1">
    <citation type="submission" date="2023-11" db="EMBL/GenBank/DDBJ databases">
        <title>An acidophilic fungus is an integral part of prey digestion in a carnivorous sundew plant.</title>
        <authorList>
            <person name="Tsai I.J."/>
        </authorList>
    </citation>
    <scope>NUCLEOTIDE SEQUENCE [LARGE SCALE GENOMIC DNA]</scope>
    <source>
        <strain evidence="2">169a</strain>
    </source>
</reference>
<organism evidence="2 3">
    <name type="scientific">Acrodontium crateriforme</name>
    <dbReference type="NCBI Taxonomy" id="150365"/>
    <lineage>
        <taxon>Eukaryota</taxon>
        <taxon>Fungi</taxon>
        <taxon>Dikarya</taxon>
        <taxon>Ascomycota</taxon>
        <taxon>Pezizomycotina</taxon>
        <taxon>Dothideomycetes</taxon>
        <taxon>Dothideomycetidae</taxon>
        <taxon>Mycosphaerellales</taxon>
        <taxon>Teratosphaeriaceae</taxon>
        <taxon>Acrodontium</taxon>
    </lineage>
</organism>
<sequence length="695" mass="77426">MACEGYAAQTIFRDSTRKVQRRSQANEIRNLAAQGRRRHGRTASSQVDPILATQSYAKSQSFVESDSGFSSDDLTIEAALNTRRAFTAVQENDQNHSEASTPSLGLDRSHDDHSDDEYTTGAEPTAFQSTTCLGPNQPFPQQADQSELFERSRHSQSLQSGLTPSAGGTDISEANFEATILPSRSVIETDVSPTDSTRAVNKETLQSLEPTGDDQMDDVWLSHHFPGGLFPAFQTVWETVGYANPALKSALLALLPIPLATQQLERRAREQRLQCYSVALQKITYQRHHLQNMADVAVSLTTLCLVLIVEQRMGSFSGGLIHCRASDELVTYYLPQLTTWSLGQQILCAWICIRCWYDTQFEVWRTVEGHKTESLRDRVRPVLKHAQDKSFLLVSLLSDSVQVTERIILARLIGPNALWPSFRPWVSKLELLGLPAPDPIHGVFFSGSETKGLQRLATIRKELEAWHASLGEEDKPMSSSARSSGIHTPTTPTPTGFDPLYFRTDEAAMNYLRYAAAQHACDTSNMDHLTGGALDCELSLNRWMVYCMRIISGLATRGITIDDQRPIGVVWIICRVILMQAPTQQVFDSITSWSSWLLDLATLPGSICPSWLLRDTLTLARREQQRGCHLLLSYSDLSPAKERLEIYSGIIDYRYLLTGRDRHAGTVYFNVVSSPDILLQEPNSDTVANAALSTN</sequence>
<feature type="region of interest" description="Disordered" evidence="1">
    <location>
        <begin position="187"/>
        <end position="213"/>
    </location>
</feature>
<dbReference type="Proteomes" id="UP001303373">
    <property type="component" value="Chromosome 8"/>
</dbReference>
<keyword evidence="3" id="KW-1185">Reference proteome</keyword>
<evidence type="ECO:0000313" key="2">
    <source>
        <dbReference type="EMBL" id="WPH02710.1"/>
    </source>
</evidence>
<evidence type="ECO:0000313" key="3">
    <source>
        <dbReference type="Proteomes" id="UP001303373"/>
    </source>
</evidence>